<evidence type="ECO:0000313" key="2">
    <source>
        <dbReference type="Proteomes" id="UP000037274"/>
    </source>
</evidence>
<feature type="non-terminal residue" evidence="1">
    <location>
        <position position="1"/>
    </location>
</feature>
<dbReference type="EMBL" id="LFEH01000225">
    <property type="protein sequence ID" value="KMS66745.1"/>
    <property type="molecule type" value="Genomic_DNA"/>
</dbReference>
<proteinExistence type="predicted"/>
<reference evidence="1 2" key="1">
    <citation type="submission" date="2015-06" db="EMBL/GenBank/DDBJ databases">
        <title>Draft genome sequence of Streptomyces leeuwenhoekii C58, which produces the novel lasso peptide, chaxapeptin.</title>
        <authorList>
            <person name="Yi Y."/>
            <person name="Hai D."/>
            <person name="Jaspars M."/>
            <person name="Sheng H."/>
            <person name="Rateb M.E."/>
            <person name="Bull A."/>
            <person name="Goodfellow M."/>
            <person name="Asenjo J.A."/>
            <person name="Ebel R."/>
        </authorList>
    </citation>
    <scope>NUCLEOTIDE SEQUENCE [LARGE SCALE GENOMIC DNA]</scope>
    <source>
        <strain evidence="1 2">C58</strain>
    </source>
</reference>
<accession>A0ABR5HQN4</accession>
<sequence>VRWCMSRTHGPIREPLLTDQHSHRYAQGMSGQEPLLCGAVVPRRDGAVLSHSQALGWARAWGRLRGTREEQGAGGLGV</sequence>
<organism evidence="1 2">
    <name type="scientific">Streptomyces leeuwenhoekii</name>
    <dbReference type="NCBI Taxonomy" id="1437453"/>
    <lineage>
        <taxon>Bacteria</taxon>
        <taxon>Bacillati</taxon>
        <taxon>Actinomycetota</taxon>
        <taxon>Actinomycetes</taxon>
        <taxon>Kitasatosporales</taxon>
        <taxon>Streptomycetaceae</taxon>
        <taxon>Streptomyces</taxon>
    </lineage>
</organism>
<keyword evidence="2" id="KW-1185">Reference proteome</keyword>
<evidence type="ECO:0000313" key="1">
    <source>
        <dbReference type="EMBL" id="KMS66745.1"/>
    </source>
</evidence>
<gene>
    <name evidence="1" type="ORF">ACH49_29190</name>
</gene>
<protein>
    <submittedName>
        <fullName evidence="1">Uncharacterized protein</fullName>
    </submittedName>
</protein>
<dbReference type="Proteomes" id="UP000037274">
    <property type="component" value="Unassembled WGS sequence"/>
</dbReference>
<name>A0ABR5HQN4_STRLW</name>
<comment type="caution">
    <text evidence="1">The sequence shown here is derived from an EMBL/GenBank/DDBJ whole genome shotgun (WGS) entry which is preliminary data.</text>
</comment>